<dbReference type="PANTHER" id="PTHR46765:SF1">
    <property type="entry name" value="P-LOOP CONTAINING NUCLEOSIDE TRIPHOSPHATE HYDROLASES SUPERFAMILY PROTEIN"/>
    <property type="match status" value="1"/>
</dbReference>
<evidence type="ECO:0000256" key="3">
    <source>
        <dbReference type="SAM" id="MobiDB-lite"/>
    </source>
</evidence>
<evidence type="ECO:0000256" key="2">
    <source>
        <dbReference type="ARBA" id="ARBA00023242"/>
    </source>
</evidence>
<dbReference type="PANTHER" id="PTHR46765">
    <property type="entry name" value="P-LOOP CONTAINING NUCLEOSIDE TRIPHOSPHATE HYDROLASES SUPERFAMILY PROTEIN"/>
    <property type="match status" value="1"/>
</dbReference>
<dbReference type="GO" id="GO:0005634">
    <property type="term" value="C:nucleus"/>
    <property type="evidence" value="ECO:0007669"/>
    <property type="project" value="UniProtKB-SubCell"/>
</dbReference>
<evidence type="ECO:0000313" key="6">
    <source>
        <dbReference type="Proteomes" id="UP001054857"/>
    </source>
</evidence>
<proteinExistence type="predicted"/>
<sequence>MPAMGRRVRRGSAAVQLQEADGPGAAAGSQLLWVDKYAPRHFMSLLSDERTNRQVALWVKDWDECVFGRSAAGAGGRGGGGASKADSRPAQKVLLIGGPPGLGKTTLAHVVARHCGYHPYEINASDDRTANTLATKIQDAVQMTAVLGGGRPNCVIVDEIDGATGGSETGGAVAALLKLIRAGEGGG</sequence>
<dbReference type="Gene3D" id="3.40.50.300">
    <property type="entry name" value="P-loop containing nucleotide triphosphate hydrolases"/>
    <property type="match status" value="1"/>
</dbReference>
<comment type="subcellular location">
    <subcellularLocation>
        <location evidence="1">Nucleus</location>
    </subcellularLocation>
</comment>
<dbReference type="InterPro" id="IPR027417">
    <property type="entry name" value="P-loop_NTPase"/>
</dbReference>
<reference evidence="5 6" key="1">
    <citation type="journal article" date="2021" name="Sci. Rep.">
        <title>Genome sequencing of the multicellular alga Astrephomene provides insights into convergent evolution of germ-soma differentiation.</title>
        <authorList>
            <person name="Yamashita S."/>
            <person name="Yamamoto K."/>
            <person name="Matsuzaki R."/>
            <person name="Suzuki S."/>
            <person name="Yamaguchi H."/>
            <person name="Hirooka S."/>
            <person name="Minakuchi Y."/>
            <person name="Miyagishima S."/>
            <person name="Kawachi M."/>
            <person name="Toyoda A."/>
            <person name="Nozaki H."/>
        </authorList>
    </citation>
    <scope>NUCLEOTIDE SEQUENCE [LARGE SCALE GENOMIC DNA]</scope>
    <source>
        <strain evidence="5 6">NIES-4017</strain>
    </source>
</reference>
<evidence type="ECO:0000313" key="5">
    <source>
        <dbReference type="EMBL" id="GFR50397.1"/>
    </source>
</evidence>
<gene>
    <name evidence="5" type="ORF">Agub_g12613</name>
</gene>
<dbReference type="SUPFAM" id="SSF52540">
    <property type="entry name" value="P-loop containing nucleoside triphosphate hydrolases"/>
    <property type="match status" value="1"/>
</dbReference>
<dbReference type="EMBL" id="BMAR01000037">
    <property type="protein sequence ID" value="GFR50397.1"/>
    <property type="molecule type" value="Genomic_DNA"/>
</dbReference>
<feature type="non-terminal residue" evidence="5">
    <location>
        <position position="1"/>
    </location>
</feature>
<feature type="compositionally biased region" description="Basic residues" evidence="3">
    <location>
        <begin position="1"/>
        <end position="10"/>
    </location>
</feature>
<dbReference type="Proteomes" id="UP001054857">
    <property type="component" value="Unassembled WGS sequence"/>
</dbReference>
<evidence type="ECO:0000256" key="1">
    <source>
        <dbReference type="ARBA" id="ARBA00004123"/>
    </source>
</evidence>
<dbReference type="InterPro" id="IPR053016">
    <property type="entry name" value="CTF18-RFC_complex"/>
</dbReference>
<dbReference type="AlphaFoldDB" id="A0AAD3E0U3"/>
<evidence type="ECO:0000259" key="4">
    <source>
        <dbReference type="Pfam" id="PF00004"/>
    </source>
</evidence>
<dbReference type="InterPro" id="IPR003959">
    <property type="entry name" value="ATPase_AAA_core"/>
</dbReference>
<name>A0AAD3E0U3_9CHLO</name>
<dbReference type="Pfam" id="PF00004">
    <property type="entry name" value="AAA"/>
    <property type="match status" value="1"/>
</dbReference>
<feature type="domain" description="ATPase AAA-type core" evidence="4">
    <location>
        <begin position="95"/>
        <end position="181"/>
    </location>
</feature>
<dbReference type="GO" id="GO:0016887">
    <property type="term" value="F:ATP hydrolysis activity"/>
    <property type="evidence" value="ECO:0007669"/>
    <property type="project" value="InterPro"/>
</dbReference>
<dbReference type="CDD" id="cd00009">
    <property type="entry name" value="AAA"/>
    <property type="match status" value="1"/>
</dbReference>
<keyword evidence="2" id="KW-0539">Nucleus</keyword>
<keyword evidence="6" id="KW-1185">Reference proteome</keyword>
<dbReference type="GO" id="GO:0005524">
    <property type="term" value="F:ATP binding"/>
    <property type="evidence" value="ECO:0007669"/>
    <property type="project" value="InterPro"/>
</dbReference>
<organism evidence="5 6">
    <name type="scientific">Astrephomene gubernaculifera</name>
    <dbReference type="NCBI Taxonomy" id="47775"/>
    <lineage>
        <taxon>Eukaryota</taxon>
        <taxon>Viridiplantae</taxon>
        <taxon>Chlorophyta</taxon>
        <taxon>core chlorophytes</taxon>
        <taxon>Chlorophyceae</taxon>
        <taxon>CS clade</taxon>
        <taxon>Chlamydomonadales</taxon>
        <taxon>Astrephomenaceae</taxon>
        <taxon>Astrephomene</taxon>
    </lineage>
</organism>
<feature type="region of interest" description="Disordered" evidence="3">
    <location>
        <begin position="1"/>
        <end position="21"/>
    </location>
</feature>
<accession>A0AAD3E0U3</accession>
<protein>
    <recommendedName>
        <fullName evidence="4">ATPase AAA-type core domain-containing protein</fullName>
    </recommendedName>
</protein>
<comment type="caution">
    <text evidence="5">The sequence shown here is derived from an EMBL/GenBank/DDBJ whole genome shotgun (WGS) entry which is preliminary data.</text>
</comment>